<evidence type="ECO:0000313" key="2">
    <source>
        <dbReference type="EMBL" id="MBS9479224.1"/>
    </source>
</evidence>
<dbReference type="PANTHER" id="PTHR37314">
    <property type="entry name" value="SLR0142 PROTEIN"/>
    <property type="match status" value="1"/>
</dbReference>
<gene>
    <name evidence="2" type="ORF">KIP89_19125</name>
</gene>
<keyword evidence="1" id="KW-0812">Transmembrane</keyword>
<evidence type="ECO:0000313" key="3">
    <source>
        <dbReference type="Proteomes" id="UP001166585"/>
    </source>
</evidence>
<dbReference type="EMBL" id="JAHCQH010000023">
    <property type="protein sequence ID" value="MBS9479224.1"/>
    <property type="molecule type" value="Genomic_DNA"/>
</dbReference>
<dbReference type="Proteomes" id="UP001166585">
    <property type="component" value="Unassembled WGS sequence"/>
</dbReference>
<keyword evidence="1" id="KW-1133">Transmembrane helix</keyword>
<keyword evidence="1" id="KW-0472">Membrane</keyword>
<dbReference type="PANTHER" id="PTHR37314:SF4">
    <property type="entry name" value="UPF0700 TRANSMEMBRANE PROTEIN YOAK"/>
    <property type="match status" value="1"/>
</dbReference>
<feature type="transmembrane region" description="Helical" evidence="1">
    <location>
        <begin position="151"/>
        <end position="171"/>
    </location>
</feature>
<protein>
    <submittedName>
        <fullName evidence="2">DUF1275 domain-containing protein</fullName>
    </submittedName>
</protein>
<reference evidence="2" key="1">
    <citation type="submission" date="2021-05" db="EMBL/GenBank/DDBJ databases">
        <authorList>
            <person name="Sun Q."/>
            <person name="Inoue M."/>
        </authorList>
    </citation>
    <scope>NUCLEOTIDE SEQUENCE</scope>
    <source>
        <strain evidence="2">VKM B-3255</strain>
    </source>
</reference>
<evidence type="ECO:0000256" key="1">
    <source>
        <dbReference type="SAM" id="Phobius"/>
    </source>
</evidence>
<proteinExistence type="predicted"/>
<comment type="caution">
    <text evidence="2">The sequence shown here is derived from an EMBL/GenBank/DDBJ whole genome shotgun (WGS) entry which is preliminary data.</text>
</comment>
<organism evidence="2 3">
    <name type="scientific">Ancylobacter radicis</name>
    <dbReference type="NCBI Taxonomy" id="2836179"/>
    <lineage>
        <taxon>Bacteria</taxon>
        <taxon>Pseudomonadati</taxon>
        <taxon>Pseudomonadota</taxon>
        <taxon>Alphaproteobacteria</taxon>
        <taxon>Hyphomicrobiales</taxon>
        <taxon>Xanthobacteraceae</taxon>
        <taxon>Ancylobacter</taxon>
    </lineage>
</organism>
<accession>A0ABS5RC33</accession>
<keyword evidence="3" id="KW-1185">Reference proteome</keyword>
<feature type="transmembrane region" description="Helical" evidence="1">
    <location>
        <begin position="91"/>
        <end position="113"/>
    </location>
</feature>
<feature type="transmembrane region" description="Helical" evidence="1">
    <location>
        <begin position="250"/>
        <end position="269"/>
    </location>
</feature>
<sequence length="270" mass="28554">MDAEPSRAAAMNAPVKPTGYRHLAARYSNLTAGMLAPERTPLADAWLGLPMTFIAGATNAGGLLAVGQYTSHMSGIISAAADHAVLGSLDFVLAGAGALLAFLGGAATSAILVNWGRLHHTGREYSLPLTLEALLLLAFGLLGVYTRHSEIVLGIEVAVLCFIMGLQNATVTKLSGAKIRTTHMTGIVTDIGIELGKLLYSNHRRRGTERPLVLADREKLKLLSYFLGCFFFGGIVGALGFNYVGFVFSVPLALLVFALAGPSALRILFR</sequence>
<feature type="transmembrane region" description="Helical" evidence="1">
    <location>
        <begin position="125"/>
        <end position="145"/>
    </location>
</feature>
<name>A0ABS5RC33_9HYPH</name>
<feature type="transmembrane region" description="Helical" evidence="1">
    <location>
        <begin position="222"/>
        <end position="244"/>
    </location>
</feature>
<dbReference type="Pfam" id="PF06912">
    <property type="entry name" value="DUF1275"/>
    <property type="match status" value="1"/>
</dbReference>
<dbReference type="InterPro" id="IPR010699">
    <property type="entry name" value="DUF1275"/>
</dbReference>